<dbReference type="PANTHER" id="PTHR20961">
    <property type="entry name" value="GLYCOSYLTRANSFERASE"/>
    <property type="match status" value="1"/>
</dbReference>
<keyword evidence="5" id="KW-0256">Endoplasmic reticulum</keyword>
<evidence type="ECO:0000256" key="5">
    <source>
        <dbReference type="ARBA" id="ARBA00022824"/>
    </source>
</evidence>
<gene>
    <name evidence="12" type="ORF">DPMN_008932</name>
</gene>
<dbReference type="InterPro" id="IPR007657">
    <property type="entry name" value="Glycosyltransferase_61"/>
</dbReference>
<proteinExistence type="predicted"/>
<evidence type="ECO:0000256" key="6">
    <source>
        <dbReference type="ARBA" id="ARBA00023180"/>
    </source>
</evidence>
<protein>
    <recommendedName>
        <fullName evidence="7">EGF domain-specific O-linked N-acetylglucosamine transferase</fullName>
        <ecNumber evidence="1">2.4.1.255</ecNumber>
    </recommendedName>
    <alternativeName>
        <fullName evidence="8">Extracellular O-linked N-acetylglucosamine transferase</fullName>
    </alternativeName>
</protein>
<keyword evidence="6" id="KW-0325">Glycoprotein</keyword>
<dbReference type="AlphaFoldDB" id="A0A9D4MYQ0"/>
<evidence type="ECO:0000256" key="9">
    <source>
        <dbReference type="ARBA" id="ARBA00048317"/>
    </source>
</evidence>
<dbReference type="EC" id="2.4.1.255" evidence="1"/>
<evidence type="ECO:0000256" key="3">
    <source>
        <dbReference type="ARBA" id="ARBA00022679"/>
    </source>
</evidence>
<dbReference type="Pfam" id="PF04577">
    <property type="entry name" value="Glyco_transf_61"/>
    <property type="match status" value="1"/>
</dbReference>
<dbReference type="InterPro" id="IPR049625">
    <property type="entry name" value="Glyco_transf_61_cat"/>
</dbReference>
<reference evidence="12" key="2">
    <citation type="submission" date="2020-11" db="EMBL/GenBank/DDBJ databases">
        <authorList>
            <person name="McCartney M.A."/>
            <person name="Auch B."/>
            <person name="Kono T."/>
            <person name="Mallez S."/>
            <person name="Becker A."/>
            <person name="Gohl D.M."/>
            <person name="Silverstein K.A.T."/>
            <person name="Koren S."/>
            <person name="Bechman K.B."/>
            <person name="Herman A."/>
            <person name="Abrahante J.E."/>
            <person name="Garbe J."/>
        </authorList>
    </citation>
    <scope>NUCLEOTIDE SEQUENCE</scope>
    <source>
        <strain evidence="12">Duluth1</strain>
        <tissue evidence="12">Whole animal</tissue>
    </source>
</reference>
<evidence type="ECO:0000313" key="13">
    <source>
        <dbReference type="Proteomes" id="UP000828390"/>
    </source>
</evidence>
<keyword evidence="13" id="KW-1185">Reference proteome</keyword>
<comment type="caution">
    <text evidence="12">The sequence shown here is derived from an EMBL/GenBank/DDBJ whole genome shotgun (WGS) entry which is preliminary data.</text>
</comment>
<evidence type="ECO:0000256" key="4">
    <source>
        <dbReference type="ARBA" id="ARBA00022729"/>
    </source>
</evidence>
<organism evidence="12 13">
    <name type="scientific">Dreissena polymorpha</name>
    <name type="common">Zebra mussel</name>
    <name type="synonym">Mytilus polymorpha</name>
    <dbReference type="NCBI Taxonomy" id="45954"/>
    <lineage>
        <taxon>Eukaryota</taxon>
        <taxon>Metazoa</taxon>
        <taxon>Spiralia</taxon>
        <taxon>Lophotrochozoa</taxon>
        <taxon>Mollusca</taxon>
        <taxon>Bivalvia</taxon>
        <taxon>Autobranchia</taxon>
        <taxon>Heteroconchia</taxon>
        <taxon>Euheterodonta</taxon>
        <taxon>Imparidentia</taxon>
        <taxon>Neoheterodontei</taxon>
        <taxon>Myida</taxon>
        <taxon>Dreissenoidea</taxon>
        <taxon>Dreissenidae</taxon>
        <taxon>Dreissena</taxon>
    </lineage>
</organism>
<evidence type="ECO:0000313" key="12">
    <source>
        <dbReference type="EMBL" id="KAH3884946.1"/>
    </source>
</evidence>
<keyword evidence="4" id="KW-0732">Signal</keyword>
<keyword evidence="2" id="KW-0328">Glycosyltransferase</keyword>
<evidence type="ECO:0000259" key="11">
    <source>
        <dbReference type="Pfam" id="PF04577"/>
    </source>
</evidence>
<accession>A0A9D4MYQ0</accession>
<evidence type="ECO:0000256" key="2">
    <source>
        <dbReference type="ARBA" id="ARBA00022676"/>
    </source>
</evidence>
<sequence>MKRRNMFACFCFLQAIIVISLVLYSLALMDHNKGNQLQKEPTEKVPIVTTDATKEEIRRTVLRGIKKSVEGLDFTLFPYHLLREIDTYVEPEQKVNDEGEYSYFAKNDTYMEEDIPIWFEHKHDYCSGCFVVYGTGAQVISLKDVTIVPNLGHGKKGGEDIEDVINQKEDEEVITIEQGYFVVDTQKSVSVTENLAGDLNKFYKGMLTKDSTFVPYHQRKRPDMTGIIIVRHEYANFYHTTMTWYDIFLVMVLFKITPYQVEVLWLDAHPSSKIDDAWEILFGRPVRAGGLTHMIKYSNMIWTGFGPKGQINQHKSDFLPFGEAYRHFVLTRFEINDEYVMNCKQIRITIIWRRNHVSHPRNPGGHVARKIANEEEVWKAAKEADPMAIVNGVQLDRLGMDEQLELISRTDILIGMHGAGLTHILYLPKTAGVIEFFPSYMSPGNSHFRAMARWRRIKYIVWQNTDESRERKDHSTTIPITVVKGTIRTMKEHICN</sequence>
<name>A0A9D4MYQ0_DREPO</name>
<reference evidence="12" key="1">
    <citation type="journal article" date="2019" name="bioRxiv">
        <title>The Genome of the Zebra Mussel, Dreissena polymorpha: A Resource for Invasive Species Research.</title>
        <authorList>
            <person name="McCartney M.A."/>
            <person name="Auch B."/>
            <person name="Kono T."/>
            <person name="Mallez S."/>
            <person name="Zhang Y."/>
            <person name="Obille A."/>
            <person name="Becker A."/>
            <person name="Abrahante J.E."/>
            <person name="Garbe J."/>
            <person name="Badalamenti J.P."/>
            <person name="Herman A."/>
            <person name="Mangelson H."/>
            <person name="Liachko I."/>
            <person name="Sullivan S."/>
            <person name="Sone E.D."/>
            <person name="Koren S."/>
            <person name="Silverstein K.A.T."/>
            <person name="Beckman K.B."/>
            <person name="Gohl D.M."/>
        </authorList>
    </citation>
    <scope>NUCLEOTIDE SEQUENCE</scope>
    <source>
        <strain evidence="12">Duluth1</strain>
        <tissue evidence="12">Whole animal</tissue>
    </source>
</reference>
<dbReference type="GO" id="GO:0097363">
    <property type="term" value="F:protein O-acetylglucosaminyltransferase activity"/>
    <property type="evidence" value="ECO:0007669"/>
    <property type="project" value="UniProtKB-EC"/>
</dbReference>
<keyword evidence="3" id="KW-0808">Transferase</keyword>
<dbReference type="PANTHER" id="PTHR20961:SF148">
    <property type="entry name" value="EGF DOMAIN-SPECIFIC O-LINKED N-ACETYLGLUCOSAMINE TRANSFERASE"/>
    <property type="match status" value="1"/>
</dbReference>
<evidence type="ECO:0000256" key="8">
    <source>
        <dbReference type="ARBA" id="ARBA00042574"/>
    </source>
</evidence>
<comment type="catalytic activity">
    <reaction evidence="10">
        <text>L-threonyl-[protein] + UDP-N-acetyl-alpha-D-glucosamine = 3-O-(N-acetyl-beta-D-glucosaminyl)-L-threonyl-[protein] + UDP + H(+)</text>
        <dbReference type="Rhea" id="RHEA:48908"/>
        <dbReference type="Rhea" id="RHEA-COMP:11060"/>
        <dbReference type="Rhea" id="RHEA-COMP:12252"/>
        <dbReference type="ChEBI" id="CHEBI:15378"/>
        <dbReference type="ChEBI" id="CHEBI:30013"/>
        <dbReference type="ChEBI" id="CHEBI:57705"/>
        <dbReference type="ChEBI" id="CHEBI:58223"/>
        <dbReference type="ChEBI" id="CHEBI:90840"/>
        <dbReference type="EC" id="2.4.1.255"/>
    </reaction>
</comment>
<evidence type="ECO:0000256" key="10">
    <source>
        <dbReference type="ARBA" id="ARBA00049432"/>
    </source>
</evidence>
<dbReference type="EMBL" id="JAIWYP010000001">
    <property type="protein sequence ID" value="KAH3884946.1"/>
    <property type="molecule type" value="Genomic_DNA"/>
</dbReference>
<comment type="catalytic activity">
    <reaction evidence="9">
        <text>L-seryl-[protein] + UDP-N-acetyl-alpha-D-glucosamine = 3-O-(N-acetyl-beta-D-glucosaminyl)-L-seryl-[protein] + UDP + H(+)</text>
        <dbReference type="Rhea" id="RHEA:48904"/>
        <dbReference type="Rhea" id="RHEA-COMP:9863"/>
        <dbReference type="Rhea" id="RHEA-COMP:12251"/>
        <dbReference type="ChEBI" id="CHEBI:15378"/>
        <dbReference type="ChEBI" id="CHEBI:29999"/>
        <dbReference type="ChEBI" id="CHEBI:57705"/>
        <dbReference type="ChEBI" id="CHEBI:58223"/>
        <dbReference type="ChEBI" id="CHEBI:90838"/>
        <dbReference type="EC" id="2.4.1.255"/>
    </reaction>
</comment>
<dbReference type="Proteomes" id="UP000828390">
    <property type="component" value="Unassembled WGS sequence"/>
</dbReference>
<feature type="domain" description="Glycosyltransferase 61 catalytic" evidence="11">
    <location>
        <begin position="351"/>
        <end position="434"/>
    </location>
</feature>
<evidence type="ECO:0000256" key="7">
    <source>
        <dbReference type="ARBA" id="ARBA00040944"/>
    </source>
</evidence>
<evidence type="ECO:0000256" key="1">
    <source>
        <dbReference type="ARBA" id="ARBA00011970"/>
    </source>
</evidence>